<dbReference type="GO" id="GO:0045892">
    <property type="term" value="P:negative regulation of DNA-templated transcription"/>
    <property type="evidence" value="ECO:0007669"/>
    <property type="project" value="TreeGrafter"/>
</dbReference>
<evidence type="ECO:0000313" key="7">
    <source>
        <dbReference type="Proteomes" id="UP000397656"/>
    </source>
</evidence>
<dbReference type="FunFam" id="1.10.10.10:FF:000056">
    <property type="entry name" value="IclR family transcriptional regulator"/>
    <property type="match status" value="1"/>
</dbReference>
<dbReference type="InterPro" id="IPR014757">
    <property type="entry name" value="Tscrpt_reg_IclR_C"/>
</dbReference>
<dbReference type="AlphaFoldDB" id="A0A643FVP4"/>
<dbReference type="PANTHER" id="PTHR30136:SF35">
    <property type="entry name" value="HTH-TYPE TRANSCRIPTIONAL REGULATOR RV1719"/>
    <property type="match status" value="1"/>
</dbReference>
<dbReference type="RefSeq" id="WP_150987414.1">
    <property type="nucleotide sequence ID" value="NZ_CP062804.1"/>
</dbReference>
<evidence type="ECO:0000256" key="3">
    <source>
        <dbReference type="ARBA" id="ARBA00023163"/>
    </source>
</evidence>
<name>A0A643FVP4_9BURK</name>
<dbReference type="GO" id="GO:0003700">
    <property type="term" value="F:DNA-binding transcription factor activity"/>
    <property type="evidence" value="ECO:0007669"/>
    <property type="project" value="TreeGrafter"/>
</dbReference>
<dbReference type="PROSITE" id="PS51077">
    <property type="entry name" value="HTH_ICLR"/>
    <property type="match status" value="1"/>
</dbReference>
<keyword evidence="1" id="KW-0805">Transcription regulation</keyword>
<keyword evidence="3" id="KW-0804">Transcription</keyword>
<dbReference type="Pfam" id="PF01614">
    <property type="entry name" value="IclR_C"/>
    <property type="match status" value="1"/>
</dbReference>
<dbReference type="Pfam" id="PF09339">
    <property type="entry name" value="HTH_IclR"/>
    <property type="match status" value="1"/>
</dbReference>
<organism evidence="6 7">
    <name type="scientific">Cupriavidus basilensis</name>
    <dbReference type="NCBI Taxonomy" id="68895"/>
    <lineage>
        <taxon>Bacteria</taxon>
        <taxon>Pseudomonadati</taxon>
        <taxon>Pseudomonadota</taxon>
        <taxon>Betaproteobacteria</taxon>
        <taxon>Burkholderiales</taxon>
        <taxon>Burkholderiaceae</taxon>
        <taxon>Cupriavidus</taxon>
    </lineage>
</organism>
<dbReference type="SUPFAM" id="SSF46785">
    <property type="entry name" value="Winged helix' DNA-binding domain"/>
    <property type="match status" value="1"/>
</dbReference>
<reference evidence="6 7" key="1">
    <citation type="submission" date="2020-10" db="EMBL/GenBank/DDBJ databases">
        <title>Complete genome sequence of Cupriavidus basilensis CCUG 49340T.</title>
        <authorList>
            <person name="Salva-Serra F."/>
            <person name="Donoso R.A."/>
            <person name="Cho K.H."/>
            <person name="Yoo J.A."/>
            <person name="Lee K."/>
            <person name="Yoon S.-H."/>
            <person name="Perez-Pantoja D."/>
            <person name="Moore E.R.B."/>
        </authorList>
    </citation>
    <scope>NUCLEOTIDE SEQUENCE [LARGE SCALE GENOMIC DNA]</scope>
    <source>
        <strain evidence="7">CCUG 49340</strain>
    </source>
</reference>
<dbReference type="PANTHER" id="PTHR30136">
    <property type="entry name" value="HELIX-TURN-HELIX TRANSCRIPTIONAL REGULATOR, ICLR FAMILY"/>
    <property type="match status" value="1"/>
</dbReference>
<accession>A0A643FVP4</accession>
<dbReference type="Gene3D" id="1.10.10.10">
    <property type="entry name" value="Winged helix-like DNA-binding domain superfamily/Winged helix DNA-binding domain"/>
    <property type="match status" value="1"/>
</dbReference>
<dbReference type="Gene3D" id="3.30.450.40">
    <property type="match status" value="1"/>
</dbReference>
<dbReference type="Proteomes" id="UP000397656">
    <property type="component" value="Chromosome 2"/>
</dbReference>
<evidence type="ECO:0000256" key="1">
    <source>
        <dbReference type="ARBA" id="ARBA00023015"/>
    </source>
</evidence>
<dbReference type="InterPro" id="IPR050707">
    <property type="entry name" value="HTH_MetabolicPath_Reg"/>
</dbReference>
<dbReference type="SMART" id="SM00346">
    <property type="entry name" value="HTH_ICLR"/>
    <property type="match status" value="1"/>
</dbReference>
<feature type="domain" description="IclR-ED" evidence="5">
    <location>
        <begin position="65"/>
        <end position="246"/>
    </location>
</feature>
<dbReference type="GeneID" id="98405885"/>
<gene>
    <name evidence="6" type="ORF">F7R26_033505</name>
</gene>
<dbReference type="InterPro" id="IPR029016">
    <property type="entry name" value="GAF-like_dom_sf"/>
</dbReference>
<evidence type="ECO:0000313" key="6">
    <source>
        <dbReference type="EMBL" id="QOT79613.1"/>
    </source>
</evidence>
<feature type="domain" description="HTH iclR-type" evidence="4">
    <location>
        <begin position="2"/>
        <end position="64"/>
    </location>
</feature>
<proteinExistence type="predicted"/>
<dbReference type="InterPro" id="IPR036388">
    <property type="entry name" value="WH-like_DNA-bd_sf"/>
</dbReference>
<dbReference type="PROSITE" id="PS51078">
    <property type="entry name" value="ICLR_ED"/>
    <property type="match status" value="1"/>
</dbReference>
<sequence length="266" mass="28785">MNNTLIKGLGVIELLAHSDRPLGLTEIATHLGLAKSNVHRLLQALTELNYVIRDASGTGYSASIKLWELGSAVLSRLDLRRHAQAWMDKLMHASGESVHLSVLDRAEVVYVHKIDSPNPVRAYTQIGGRALAHCVATGKAMLAFQPDTALQRMFTTLVPSTPNSIVEPERFLREMAKVRKEGYAVNRGEWRETVYGVAAPICDGNGHVIAAIGLSGPAERFKPHKIKGFAALVLNAATAISDDLGGGNRHNALALATRSMVAMRRG</sequence>
<dbReference type="InterPro" id="IPR036390">
    <property type="entry name" value="WH_DNA-bd_sf"/>
</dbReference>
<evidence type="ECO:0000259" key="5">
    <source>
        <dbReference type="PROSITE" id="PS51078"/>
    </source>
</evidence>
<keyword evidence="2" id="KW-0238">DNA-binding</keyword>
<evidence type="ECO:0000259" key="4">
    <source>
        <dbReference type="PROSITE" id="PS51077"/>
    </source>
</evidence>
<dbReference type="GO" id="GO:0003677">
    <property type="term" value="F:DNA binding"/>
    <property type="evidence" value="ECO:0007669"/>
    <property type="project" value="UniProtKB-KW"/>
</dbReference>
<dbReference type="EMBL" id="CP062804">
    <property type="protein sequence ID" value="QOT79613.1"/>
    <property type="molecule type" value="Genomic_DNA"/>
</dbReference>
<protein>
    <submittedName>
        <fullName evidence="6">IclR family transcriptional regulator</fullName>
    </submittedName>
</protein>
<dbReference type="SUPFAM" id="SSF55781">
    <property type="entry name" value="GAF domain-like"/>
    <property type="match status" value="1"/>
</dbReference>
<dbReference type="InterPro" id="IPR005471">
    <property type="entry name" value="Tscrpt_reg_IclR_N"/>
</dbReference>
<evidence type="ECO:0000256" key="2">
    <source>
        <dbReference type="ARBA" id="ARBA00023125"/>
    </source>
</evidence>